<dbReference type="InterPro" id="IPR040079">
    <property type="entry name" value="Glutathione_S-Trfase"/>
</dbReference>
<sequence>MSKLTLFTYSPSNNCLRVEMALKEKKLEYERIEIDIFKGQQKTPEFLAMNPRGTVPCLTHGSIVLQDSMAAIQYLDMAFPDQVPLTPQQPARMALCIQYIHEFEQSFNPKNVAYQVFFGSQKKSQLEAEIEALLEEVALWDGYLKGKEYLVGDFTLADIAVFPLVSQLHLWLGLNLGSYPNIERWYHNMKSRPSIKDHPYFECADKVDKIFGTIAKERAVLKK</sequence>
<dbReference type="EMBL" id="JABANP010000220">
    <property type="protein sequence ID" value="KAF4686476.1"/>
    <property type="molecule type" value="Genomic_DNA"/>
</dbReference>
<dbReference type="GO" id="GO:0016740">
    <property type="term" value="F:transferase activity"/>
    <property type="evidence" value="ECO:0007669"/>
    <property type="project" value="UniProtKB-KW"/>
</dbReference>
<dbReference type="SFLD" id="SFLDG00358">
    <property type="entry name" value="Main_(cytGST)"/>
    <property type="match status" value="1"/>
</dbReference>
<feature type="domain" description="GST N-terminal" evidence="2">
    <location>
        <begin position="2"/>
        <end position="83"/>
    </location>
</feature>
<organism evidence="4 5">
    <name type="scientific">Perkinsus olseni</name>
    <name type="common">Perkinsus atlanticus</name>
    <dbReference type="NCBI Taxonomy" id="32597"/>
    <lineage>
        <taxon>Eukaryota</taxon>
        <taxon>Sar</taxon>
        <taxon>Alveolata</taxon>
        <taxon>Perkinsozoa</taxon>
        <taxon>Perkinsea</taxon>
        <taxon>Perkinsida</taxon>
        <taxon>Perkinsidae</taxon>
        <taxon>Perkinsus</taxon>
    </lineage>
</organism>
<comment type="caution">
    <text evidence="4">The sequence shown here is derived from an EMBL/GenBank/DDBJ whole genome shotgun (WGS) entry which is preliminary data.</text>
</comment>
<dbReference type="InterPro" id="IPR010987">
    <property type="entry name" value="Glutathione-S-Trfase_C-like"/>
</dbReference>
<reference evidence="4 5" key="1">
    <citation type="submission" date="2020-04" db="EMBL/GenBank/DDBJ databases">
        <title>Perkinsus olseni comparative genomics.</title>
        <authorList>
            <person name="Bogema D.R."/>
        </authorList>
    </citation>
    <scope>NUCLEOTIDE SEQUENCE [LARGE SCALE GENOMIC DNA]</scope>
    <source>
        <strain evidence="4">00978-12</strain>
    </source>
</reference>
<dbReference type="SUPFAM" id="SSF52833">
    <property type="entry name" value="Thioredoxin-like"/>
    <property type="match status" value="1"/>
</dbReference>
<gene>
    <name evidence="4" type="primary">GSTT1_1</name>
    <name evidence="4" type="ORF">FOZ60_005193</name>
</gene>
<dbReference type="SFLD" id="SFLDS00019">
    <property type="entry name" value="Glutathione_Transferase_(cytos"/>
    <property type="match status" value="1"/>
</dbReference>
<dbReference type="Gene3D" id="1.20.1050.10">
    <property type="match status" value="1"/>
</dbReference>
<accession>A0A7J6NSA3</accession>
<evidence type="ECO:0000259" key="2">
    <source>
        <dbReference type="PROSITE" id="PS50404"/>
    </source>
</evidence>
<dbReference type="PROSITE" id="PS50404">
    <property type="entry name" value="GST_NTER"/>
    <property type="match status" value="1"/>
</dbReference>
<feature type="domain" description="GST C-terminal" evidence="3">
    <location>
        <begin position="89"/>
        <end position="211"/>
    </location>
</feature>
<keyword evidence="4" id="KW-0808">Transferase</keyword>
<proteinExistence type="inferred from homology"/>
<evidence type="ECO:0000259" key="3">
    <source>
        <dbReference type="PROSITE" id="PS50405"/>
    </source>
</evidence>
<comment type="similarity">
    <text evidence="1">Belongs to the GST superfamily.</text>
</comment>
<dbReference type="Pfam" id="PF13409">
    <property type="entry name" value="GST_N_2"/>
    <property type="match status" value="1"/>
</dbReference>
<dbReference type="PANTHER" id="PTHR44051:SF8">
    <property type="entry name" value="GLUTATHIONE S-TRANSFERASE GSTA"/>
    <property type="match status" value="1"/>
</dbReference>
<dbReference type="PROSITE" id="PS50405">
    <property type="entry name" value="GST_CTER"/>
    <property type="match status" value="1"/>
</dbReference>
<dbReference type="InterPro" id="IPR004046">
    <property type="entry name" value="GST_C"/>
</dbReference>
<dbReference type="AlphaFoldDB" id="A0A7J6NSA3"/>
<dbReference type="Gene3D" id="3.40.30.10">
    <property type="entry name" value="Glutaredoxin"/>
    <property type="match status" value="1"/>
</dbReference>
<evidence type="ECO:0000313" key="5">
    <source>
        <dbReference type="Proteomes" id="UP000541610"/>
    </source>
</evidence>
<dbReference type="SUPFAM" id="SSF47616">
    <property type="entry name" value="GST C-terminal domain-like"/>
    <property type="match status" value="1"/>
</dbReference>
<dbReference type="InterPro" id="IPR036249">
    <property type="entry name" value="Thioredoxin-like_sf"/>
</dbReference>
<dbReference type="OrthoDB" id="428147at2759"/>
<dbReference type="PANTHER" id="PTHR44051">
    <property type="entry name" value="GLUTATHIONE S-TRANSFERASE-RELATED"/>
    <property type="match status" value="1"/>
</dbReference>
<dbReference type="InterPro" id="IPR036282">
    <property type="entry name" value="Glutathione-S-Trfase_C_sf"/>
</dbReference>
<dbReference type="Proteomes" id="UP000541610">
    <property type="component" value="Unassembled WGS sequence"/>
</dbReference>
<protein>
    <submittedName>
        <fullName evidence="4">Glutathione Stransferase, variant 2</fullName>
    </submittedName>
</protein>
<dbReference type="InterPro" id="IPR004045">
    <property type="entry name" value="Glutathione_S-Trfase_N"/>
</dbReference>
<evidence type="ECO:0000313" key="4">
    <source>
        <dbReference type="EMBL" id="KAF4686476.1"/>
    </source>
</evidence>
<dbReference type="Pfam" id="PF00043">
    <property type="entry name" value="GST_C"/>
    <property type="match status" value="1"/>
</dbReference>
<name>A0A7J6NSA3_PEROL</name>
<evidence type="ECO:0000256" key="1">
    <source>
        <dbReference type="ARBA" id="ARBA00007409"/>
    </source>
</evidence>